<protein>
    <submittedName>
        <fullName evidence="2">Uncharacterized protein</fullName>
    </submittedName>
</protein>
<dbReference type="WBParaSite" id="BXY_0738800.1">
    <property type="protein sequence ID" value="BXY_0738800.1"/>
    <property type="gene ID" value="BXY_0738800"/>
</dbReference>
<organism evidence="1 2">
    <name type="scientific">Bursaphelenchus xylophilus</name>
    <name type="common">Pinewood nematode worm</name>
    <name type="synonym">Aphelenchoides xylophilus</name>
    <dbReference type="NCBI Taxonomy" id="6326"/>
    <lineage>
        <taxon>Eukaryota</taxon>
        <taxon>Metazoa</taxon>
        <taxon>Ecdysozoa</taxon>
        <taxon>Nematoda</taxon>
        <taxon>Chromadorea</taxon>
        <taxon>Rhabditida</taxon>
        <taxon>Tylenchina</taxon>
        <taxon>Tylenchomorpha</taxon>
        <taxon>Aphelenchoidea</taxon>
        <taxon>Aphelenchoididae</taxon>
        <taxon>Bursaphelenchus</taxon>
    </lineage>
</organism>
<name>A0A1I7S308_BURXY</name>
<proteinExistence type="predicted"/>
<evidence type="ECO:0000313" key="1">
    <source>
        <dbReference type="Proteomes" id="UP000095284"/>
    </source>
</evidence>
<sequence>MTNYLTSCSGSYRYNNDHTFATPSDERFQETPGRSSSWSKWCPDGREHYGVGSHNFWASRHAIRGRYV</sequence>
<reference evidence="2" key="1">
    <citation type="submission" date="2016-11" db="UniProtKB">
        <authorList>
            <consortium name="WormBaseParasite"/>
        </authorList>
    </citation>
    <scope>IDENTIFICATION</scope>
</reference>
<accession>A0A1I7S308</accession>
<dbReference type="AlphaFoldDB" id="A0A1I7S308"/>
<dbReference type="Proteomes" id="UP000095284">
    <property type="component" value="Unplaced"/>
</dbReference>
<evidence type="ECO:0000313" key="2">
    <source>
        <dbReference type="WBParaSite" id="BXY_0738800.1"/>
    </source>
</evidence>